<dbReference type="OrthoDB" id="5905204at2"/>
<name>A0A118HPI1_9BURK</name>
<evidence type="ECO:0000256" key="7">
    <source>
        <dbReference type="ARBA" id="ARBA00023235"/>
    </source>
</evidence>
<keyword evidence="2 12" id="KW-0547">Nucleotide-binding</keyword>
<dbReference type="CDD" id="cd18807">
    <property type="entry name" value="SF1_C_UvrD"/>
    <property type="match status" value="1"/>
</dbReference>
<dbReference type="CDD" id="cd17932">
    <property type="entry name" value="DEXQc_UvrD"/>
    <property type="match status" value="1"/>
</dbReference>
<organism evidence="15 16">
    <name type="scientific">Burkholderia ubonensis</name>
    <dbReference type="NCBI Taxonomy" id="101571"/>
    <lineage>
        <taxon>Bacteria</taxon>
        <taxon>Pseudomonadati</taxon>
        <taxon>Pseudomonadota</taxon>
        <taxon>Betaproteobacteria</taxon>
        <taxon>Burkholderiales</taxon>
        <taxon>Burkholderiaceae</taxon>
        <taxon>Burkholderia</taxon>
        <taxon>Burkholderia cepacia complex</taxon>
    </lineage>
</organism>
<dbReference type="Pfam" id="PF13361">
    <property type="entry name" value="UvrD_C"/>
    <property type="match status" value="1"/>
</dbReference>
<evidence type="ECO:0000256" key="1">
    <source>
        <dbReference type="ARBA" id="ARBA00009922"/>
    </source>
</evidence>
<dbReference type="GO" id="GO:0033202">
    <property type="term" value="C:DNA helicase complex"/>
    <property type="evidence" value="ECO:0007669"/>
    <property type="project" value="TreeGrafter"/>
</dbReference>
<dbReference type="FunFam" id="1.10.10.160:FF:000001">
    <property type="entry name" value="ATP-dependent DNA helicase"/>
    <property type="match status" value="1"/>
</dbReference>
<dbReference type="GO" id="GO:0009314">
    <property type="term" value="P:response to radiation"/>
    <property type="evidence" value="ECO:0007669"/>
    <property type="project" value="UniProtKB-ARBA"/>
</dbReference>
<dbReference type="RefSeq" id="WP_059755370.1">
    <property type="nucleotide sequence ID" value="NZ_CP013414.1"/>
</dbReference>
<evidence type="ECO:0000256" key="3">
    <source>
        <dbReference type="ARBA" id="ARBA00022801"/>
    </source>
</evidence>
<evidence type="ECO:0000256" key="5">
    <source>
        <dbReference type="ARBA" id="ARBA00022840"/>
    </source>
</evidence>
<dbReference type="InterPro" id="IPR027417">
    <property type="entry name" value="P-loop_NTPase"/>
</dbReference>
<reference evidence="15 16" key="1">
    <citation type="submission" date="2015-11" db="EMBL/GenBank/DDBJ databases">
        <title>Expanding the genomic diversity of Burkholderia species for the development of highly accurate diagnostics.</title>
        <authorList>
            <person name="Sahl J."/>
            <person name="Keim P."/>
            <person name="Wagner D."/>
        </authorList>
    </citation>
    <scope>NUCLEOTIDE SEQUENCE [LARGE SCALE GENOMIC DNA]</scope>
    <source>
        <strain evidence="15 16">MSMB2036</strain>
    </source>
</reference>
<feature type="domain" description="UvrD-like helicase C-terminal" evidence="14">
    <location>
        <begin position="284"/>
        <end position="598"/>
    </location>
</feature>
<evidence type="ECO:0000259" key="13">
    <source>
        <dbReference type="PROSITE" id="PS51198"/>
    </source>
</evidence>
<comment type="similarity">
    <text evidence="1">Belongs to the helicase family. UvrD subfamily.</text>
</comment>
<dbReference type="Pfam" id="PF00580">
    <property type="entry name" value="UvrD-helicase"/>
    <property type="match status" value="1"/>
</dbReference>
<dbReference type="Proteomes" id="UP000064029">
    <property type="component" value="Unassembled WGS sequence"/>
</dbReference>
<dbReference type="AlphaFoldDB" id="A0A118HPI1"/>
<gene>
    <name evidence="15" type="ORF">WJ33_03940</name>
</gene>
<evidence type="ECO:0000313" key="15">
    <source>
        <dbReference type="EMBL" id="KVG61266.1"/>
    </source>
</evidence>
<dbReference type="Gene3D" id="1.10.10.160">
    <property type="match status" value="1"/>
</dbReference>
<comment type="caution">
    <text evidence="15">The sequence shown here is derived from an EMBL/GenBank/DDBJ whole genome shotgun (WGS) entry which is preliminary data.</text>
</comment>
<dbReference type="InterPro" id="IPR014017">
    <property type="entry name" value="DNA_helicase_UvrD-like_C"/>
</dbReference>
<accession>A0A118HPI1</accession>
<evidence type="ECO:0000256" key="11">
    <source>
        <dbReference type="ARBA" id="ARBA00048988"/>
    </source>
</evidence>
<dbReference type="GO" id="GO:0016887">
    <property type="term" value="F:ATP hydrolysis activity"/>
    <property type="evidence" value="ECO:0007669"/>
    <property type="project" value="RHEA"/>
</dbReference>
<evidence type="ECO:0000256" key="9">
    <source>
        <dbReference type="ARBA" id="ARBA00034808"/>
    </source>
</evidence>
<evidence type="ECO:0000256" key="8">
    <source>
        <dbReference type="ARBA" id="ARBA00034617"/>
    </source>
</evidence>
<dbReference type="PANTHER" id="PTHR11070">
    <property type="entry name" value="UVRD / RECB / PCRA DNA HELICASE FAMILY MEMBER"/>
    <property type="match status" value="1"/>
</dbReference>
<feature type="binding site" evidence="12">
    <location>
        <begin position="27"/>
        <end position="34"/>
    </location>
    <ligand>
        <name>ATP</name>
        <dbReference type="ChEBI" id="CHEBI:30616"/>
    </ligand>
</feature>
<evidence type="ECO:0000256" key="2">
    <source>
        <dbReference type="ARBA" id="ARBA00022741"/>
    </source>
</evidence>
<keyword evidence="7" id="KW-0413">Isomerase</keyword>
<dbReference type="Gene3D" id="1.10.486.10">
    <property type="entry name" value="PCRA, domain 4"/>
    <property type="match status" value="1"/>
</dbReference>
<dbReference type="PROSITE" id="PS51217">
    <property type="entry name" value="UVRD_HELICASE_CTER"/>
    <property type="match status" value="1"/>
</dbReference>
<dbReference type="InterPro" id="IPR014016">
    <property type="entry name" value="UvrD-like_ATP-bd"/>
</dbReference>
<dbReference type="EMBL" id="LOXM01000189">
    <property type="protein sequence ID" value="KVG61266.1"/>
    <property type="molecule type" value="Genomic_DNA"/>
</dbReference>
<evidence type="ECO:0000256" key="10">
    <source>
        <dbReference type="ARBA" id="ARBA00034923"/>
    </source>
</evidence>
<dbReference type="PANTHER" id="PTHR11070:SF2">
    <property type="entry name" value="ATP-DEPENDENT DNA HELICASE SRS2"/>
    <property type="match status" value="1"/>
</dbReference>
<dbReference type="EC" id="5.6.2.4" evidence="9"/>
<keyword evidence="4 12" id="KW-0347">Helicase</keyword>
<evidence type="ECO:0000256" key="12">
    <source>
        <dbReference type="PROSITE-ProRule" id="PRU00560"/>
    </source>
</evidence>
<dbReference type="PROSITE" id="PS51198">
    <property type="entry name" value="UVRD_HELICASE_ATP_BIND"/>
    <property type="match status" value="1"/>
</dbReference>
<proteinExistence type="inferred from homology"/>
<keyword evidence="5 12" id="KW-0067">ATP-binding</keyword>
<dbReference type="GO" id="GO:0005524">
    <property type="term" value="F:ATP binding"/>
    <property type="evidence" value="ECO:0007669"/>
    <property type="project" value="UniProtKB-UniRule"/>
</dbReference>
<dbReference type="GO" id="GO:0043138">
    <property type="term" value="F:3'-5' DNA helicase activity"/>
    <property type="evidence" value="ECO:0007669"/>
    <property type="project" value="UniProtKB-EC"/>
</dbReference>
<comment type="catalytic activity">
    <reaction evidence="11">
        <text>ATP + H2O = ADP + phosphate + H(+)</text>
        <dbReference type="Rhea" id="RHEA:13065"/>
        <dbReference type="ChEBI" id="CHEBI:15377"/>
        <dbReference type="ChEBI" id="CHEBI:15378"/>
        <dbReference type="ChEBI" id="CHEBI:30616"/>
        <dbReference type="ChEBI" id="CHEBI:43474"/>
        <dbReference type="ChEBI" id="CHEBI:456216"/>
        <dbReference type="EC" id="5.6.2.4"/>
    </reaction>
</comment>
<evidence type="ECO:0000256" key="4">
    <source>
        <dbReference type="ARBA" id="ARBA00022806"/>
    </source>
</evidence>
<sequence>MPDLLANLNPEQYAAVTLPNEPALILAGAGSGKTRVLITRIAWLIQQGYASPATVLAVTFTNKAAREMMARLSAMMPIDTRGMWIGTFHGLCNRMLRAHYRDAGLPQTFQILDTSDQLSAIKRLMKGANIDDEKYPPKNVQYFINNAKEQGLRPDKVDATDSFNRKFVEIYQAYDQQCQREGVVDFPELLLRCYELLAHNPPLRAHYQARFKHILVDEFQDTNKLQYAWLKLLAGGQNAIFAVGDDDQSIYAFRGANVGNMRDFEDEFRVRNLIKLEQNYRSHGNILDAANHLISNNAHRLGKNLRTDAGHGEPVRVYEATTDSQEAGWIVEEVRSLINTGMARSEVAILYRSNAQSRAIEHTLMTAGIPYRVYGGLRFFERQEIKHALAYLRLIDNPNDDTAFARVVNFPARGVGARSIEQLADAARLYGCAMAAAIPYVTGKAGTSLGAFANLIAKMRADTQQMSLPETVEYVVRASGLADFYQGEREGQDRLENLQELVNAATAFVGEEGYGLDTPARSIPLRAGAIAAPELGTEADGAIVDVLDPASPGDPAQNPDTMTPLAGFLSHASLEAGDNQAQAGQDAVQLMTVHAAKGLEFAAVFITGLEEGLFPHENSVLESDGLEEERRLMYVAITRAKERLYLSLAQSRMLHGQTRYNVRSRFFDELPQHVLKWLTPKVEAGARWGGGRSDNAGWGRDWFARPGAGREQIVDAAVSAPLPAFANQQRAADTGFRVGQQVFHTKFGEGTVTALEGNGADAKAQVKFKRHGEKWLALAVAKLQAVE</sequence>
<evidence type="ECO:0000256" key="6">
    <source>
        <dbReference type="ARBA" id="ARBA00023125"/>
    </source>
</evidence>
<comment type="catalytic activity">
    <reaction evidence="8">
        <text>Couples ATP hydrolysis with the unwinding of duplex DNA by translocating in the 3'-5' direction.</text>
        <dbReference type="EC" id="5.6.2.4"/>
    </reaction>
</comment>
<dbReference type="GO" id="GO:0003677">
    <property type="term" value="F:DNA binding"/>
    <property type="evidence" value="ECO:0007669"/>
    <property type="project" value="UniProtKB-KW"/>
</dbReference>
<dbReference type="InterPro" id="IPR000212">
    <property type="entry name" value="DNA_helicase_UvrD/REP"/>
</dbReference>
<dbReference type="Pfam" id="PF21196">
    <property type="entry name" value="PcrA_UvrD_tudor"/>
    <property type="match status" value="1"/>
</dbReference>
<dbReference type="GO" id="GO:0005829">
    <property type="term" value="C:cytosol"/>
    <property type="evidence" value="ECO:0007669"/>
    <property type="project" value="TreeGrafter"/>
</dbReference>
<dbReference type="Gene3D" id="3.40.50.300">
    <property type="entry name" value="P-loop containing nucleotide triphosphate hydrolases"/>
    <property type="match status" value="3"/>
</dbReference>
<dbReference type="InterPro" id="IPR013986">
    <property type="entry name" value="DExx_box_DNA_helicase_dom_sf"/>
</dbReference>
<feature type="domain" description="UvrD-like helicase ATP-binding" evidence="13">
    <location>
        <begin position="6"/>
        <end position="283"/>
    </location>
</feature>
<protein>
    <recommendedName>
        <fullName evidence="9">DNA 3'-5' helicase</fullName>
        <ecNumber evidence="9">5.6.2.4</ecNumber>
    </recommendedName>
    <alternativeName>
        <fullName evidence="10">DNA 3'-5' helicase II</fullName>
    </alternativeName>
</protein>
<keyword evidence="3 12" id="KW-0378">Hydrolase</keyword>
<dbReference type="GO" id="GO:0000725">
    <property type="term" value="P:recombinational repair"/>
    <property type="evidence" value="ECO:0007669"/>
    <property type="project" value="TreeGrafter"/>
</dbReference>
<evidence type="ECO:0000313" key="16">
    <source>
        <dbReference type="Proteomes" id="UP000064029"/>
    </source>
</evidence>
<evidence type="ECO:0000259" key="14">
    <source>
        <dbReference type="PROSITE" id="PS51217"/>
    </source>
</evidence>
<dbReference type="SUPFAM" id="SSF52540">
    <property type="entry name" value="P-loop containing nucleoside triphosphate hydrolases"/>
    <property type="match status" value="1"/>
</dbReference>
<keyword evidence="6" id="KW-0238">DNA-binding</keyword>